<evidence type="ECO:0000256" key="6">
    <source>
        <dbReference type="ARBA" id="ARBA00023180"/>
    </source>
</evidence>
<dbReference type="InterPro" id="IPR017853">
    <property type="entry name" value="GH"/>
</dbReference>
<evidence type="ECO:0000313" key="13">
    <source>
        <dbReference type="Proteomes" id="UP000053095"/>
    </source>
</evidence>
<keyword evidence="6" id="KW-0325">Glycoprotein</keyword>
<dbReference type="InterPro" id="IPR036881">
    <property type="entry name" value="Glyco_hydro_3_C_sf"/>
</dbReference>
<dbReference type="InterPro" id="IPR051915">
    <property type="entry name" value="Cellulose_Degrad_GH3"/>
</dbReference>
<dbReference type="InterPro" id="IPR001764">
    <property type="entry name" value="Glyco_hydro_3_N"/>
</dbReference>
<dbReference type="SUPFAM" id="SSF51445">
    <property type="entry name" value="(Trans)glycosidases"/>
    <property type="match status" value="1"/>
</dbReference>
<comment type="catalytic activity">
    <reaction evidence="1">
        <text>Hydrolysis of terminal, non-reducing beta-D-glucosyl residues with release of beta-D-glucose.</text>
        <dbReference type="EC" id="3.2.1.21"/>
    </reaction>
</comment>
<dbReference type="Gene3D" id="3.40.50.1700">
    <property type="entry name" value="Glycoside hydrolase family 3 C-terminal domain"/>
    <property type="match status" value="1"/>
</dbReference>
<evidence type="ECO:0000256" key="3">
    <source>
        <dbReference type="ARBA" id="ARBA00012744"/>
    </source>
</evidence>
<dbReference type="SUPFAM" id="SSF52279">
    <property type="entry name" value="Beta-D-glucan exohydrolase, C-terminal domain"/>
    <property type="match status" value="1"/>
</dbReference>
<proteinExistence type="inferred from homology"/>
<evidence type="ECO:0000256" key="5">
    <source>
        <dbReference type="ARBA" id="ARBA00022801"/>
    </source>
</evidence>
<dbReference type="GO" id="GO:0008422">
    <property type="term" value="F:beta-glucosidase activity"/>
    <property type="evidence" value="ECO:0007669"/>
    <property type="project" value="UniProtKB-EC"/>
</dbReference>
<comment type="similarity">
    <text evidence="2">Belongs to the glycosyl hydrolase 3 family.</text>
</comment>
<sequence length="602" mass="66007">MASTTTEEHPYKDAKLPVDLRVEDLLGRMTIEEKAGLMFHDIILMGPEGHLLKERKAEFGVPPTDEQLGGLLMSHFNLLGAVTNVRETAEWYNRLQERALQTRLGIPITLSSDPRHHFADNVGTGFQAGALSQWPETLGLAALRSPELVERFTTVAREEYLAIGIRLALHPQIDLATEPRWSRIGKTFGEDADLASQLVGPYIRGFQGSRELGPNSVSTMTKHFPGGGPQKDGEDPHFSYGKEQVYPGGNMEYHLRPFRAAIAAGASQMMPYYGVPTGTKFEEVGFSFSKGIVTHLLREELGFNGIVCTDWGLVTDGTIAGQPMPARAWGVEHLSELERVHKIIDAGCDQLGGESRPELVVQLVQGGLVPESRIDESVRRLLREKFVLGLFDRPFVDVEAAVRTVGKPEYKQEGMEAQRRAFTLLTNNNGILPLQASSRQKIYLEGVDPAEATARGLQVVDLHEADVALLRIKAPYEARPGGFESRFHGGSLEFSAEEKARQDAIFKAVPTIVDIHLDRPAIFPEVAASAAAVMVSYGSSADAFLDVIFGNASPEGKLPFDLPSSMKAVQKSRSDMPYDTTNPTFRFGHGMRYGDNPGALGS</sequence>
<name>A0A6V8H9R3_TALPI</name>
<comment type="caution">
    <text evidence="12">The sequence shown here is derived from an EMBL/GenBank/DDBJ whole genome shotgun (WGS) entry which is preliminary data.</text>
</comment>
<gene>
    <name evidence="12" type="ORF">TCE0_033f08430</name>
</gene>
<dbReference type="Pfam" id="PF01915">
    <property type="entry name" value="Glyco_hydro_3_C"/>
    <property type="match status" value="1"/>
</dbReference>
<evidence type="ECO:0000259" key="11">
    <source>
        <dbReference type="Pfam" id="PF01915"/>
    </source>
</evidence>
<dbReference type="PANTHER" id="PTHR30620">
    <property type="entry name" value="PERIPLASMIC BETA-GLUCOSIDASE-RELATED"/>
    <property type="match status" value="1"/>
</dbReference>
<reference evidence="13" key="1">
    <citation type="journal article" date="2015" name="Genome Announc.">
        <title>Draft genome sequence of Talaromyces cellulolyticus strain Y-94, a source of lignocellulosic biomass-degrading enzymes.</title>
        <authorList>
            <person name="Fujii T."/>
            <person name="Koike H."/>
            <person name="Sawayama S."/>
            <person name="Yano S."/>
            <person name="Inoue H."/>
        </authorList>
    </citation>
    <scope>NUCLEOTIDE SEQUENCE [LARGE SCALE GENOMIC DNA]</scope>
    <source>
        <strain evidence="13">Y-94</strain>
    </source>
</reference>
<dbReference type="InterPro" id="IPR002772">
    <property type="entry name" value="Glyco_hydro_3_C"/>
</dbReference>
<evidence type="ECO:0000256" key="4">
    <source>
        <dbReference type="ARBA" id="ARBA00022729"/>
    </source>
</evidence>
<keyword evidence="9" id="KW-0624">Polysaccharide degradation</keyword>
<evidence type="ECO:0000259" key="10">
    <source>
        <dbReference type="Pfam" id="PF00933"/>
    </source>
</evidence>
<dbReference type="PRINTS" id="PR00133">
    <property type="entry name" value="GLHYDRLASE3"/>
</dbReference>
<evidence type="ECO:0000313" key="12">
    <source>
        <dbReference type="EMBL" id="GAM38021.1"/>
    </source>
</evidence>
<evidence type="ECO:0000256" key="8">
    <source>
        <dbReference type="ARBA" id="ARBA00023295"/>
    </source>
</evidence>
<dbReference type="AlphaFoldDB" id="A0A6V8H9R3"/>
<evidence type="ECO:0000256" key="2">
    <source>
        <dbReference type="ARBA" id="ARBA00005336"/>
    </source>
</evidence>
<evidence type="ECO:0000256" key="9">
    <source>
        <dbReference type="ARBA" id="ARBA00023326"/>
    </source>
</evidence>
<dbReference type="InterPro" id="IPR036962">
    <property type="entry name" value="Glyco_hydro_3_N_sf"/>
</dbReference>
<dbReference type="Gene3D" id="3.20.20.300">
    <property type="entry name" value="Glycoside hydrolase, family 3, N-terminal domain"/>
    <property type="match status" value="1"/>
</dbReference>
<feature type="domain" description="Glycoside hydrolase family 3 C-terminal" evidence="11">
    <location>
        <begin position="464"/>
        <end position="593"/>
    </location>
</feature>
<dbReference type="EC" id="3.2.1.21" evidence="3"/>
<protein>
    <recommendedName>
        <fullName evidence="3">beta-glucosidase</fullName>
        <ecNumber evidence="3">3.2.1.21</ecNumber>
    </recommendedName>
</protein>
<accession>A0A6V8H9R3</accession>
<keyword evidence="8" id="KW-0326">Glycosidase</keyword>
<keyword evidence="7" id="KW-0119">Carbohydrate metabolism</keyword>
<dbReference type="Pfam" id="PF00933">
    <property type="entry name" value="Glyco_hydro_3"/>
    <property type="match status" value="1"/>
</dbReference>
<feature type="domain" description="Glycoside hydrolase family 3 N-terminal" evidence="10">
    <location>
        <begin position="65"/>
        <end position="383"/>
    </location>
</feature>
<organism evidence="12 13">
    <name type="scientific">Talaromyces pinophilus</name>
    <name type="common">Penicillium pinophilum</name>
    <dbReference type="NCBI Taxonomy" id="128442"/>
    <lineage>
        <taxon>Eukaryota</taxon>
        <taxon>Fungi</taxon>
        <taxon>Dikarya</taxon>
        <taxon>Ascomycota</taxon>
        <taxon>Pezizomycotina</taxon>
        <taxon>Eurotiomycetes</taxon>
        <taxon>Eurotiomycetidae</taxon>
        <taxon>Eurotiales</taxon>
        <taxon>Trichocomaceae</taxon>
        <taxon>Talaromyces</taxon>
        <taxon>Talaromyces sect. Talaromyces</taxon>
    </lineage>
</organism>
<evidence type="ECO:0000256" key="1">
    <source>
        <dbReference type="ARBA" id="ARBA00000448"/>
    </source>
</evidence>
<keyword evidence="5" id="KW-0378">Hydrolase</keyword>
<keyword evidence="13" id="KW-1185">Reference proteome</keyword>
<keyword evidence="4" id="KW-0732">Signal</keyword>
<dbReference type="PANTHER" id="PTHR30620:SF16">
    <property type="entry name" value="LYSOSOMAL BETA GLUCOSIDASE"/>
    <property type="match status" value="1"/>
</dbReference>
<dbReference type="GO" id="GO:0009251">
    <property type="term" value="P:glucan catabolic process"/>
    <property type="evidence" value="ECO:0007669"/>
    <property type="project" value="TreeGrafter"/>
</dbReference>
<dbReference type="Proteomes" id="UP000053095">
    <property type="component" value="Unassembled WGS sequence"/>
</dbReference>
<evidence type="ECO:0000256" key="7">
    <source>
        <dbReference type="ARBA" id="ARBA00023277"/>
    </source>
</evidence>
<dbReference type="EMBL" id="DF933829">
    <property type="protein sequence ID" value="GAM38021.1"/>
    <property type="molecule type" value="Genomic_DNA"/>
</dbReference>